<dbReference type="Pfam" id="PF01019">
    <property type="entry name" value="G_glu_transpept"/>
    <property type="match status" value="1"/>
</dbReference>
<dbReference type="InterPro" id="IPR043138">
    <property type="entry name" value="GGT_lsub"/>
</dbReference>
<dbReference type="Gene3D" id="3.60.20.40">
    <property type="match status" value="1"/>
</dbReference>
<evidence type="ECO:0000313" key="2">
    <source>
        <dbReference type="EMBL" id="KYQ89917.1"/>
    </source>
</evidence>
<evidence type="ECO:0008006" key="4">
    <source>
        <dbReference type="Google" id="ProtNLM"/>
    </source>
</evidence>
<evidence type="ECO:0000313" key="3">
    <source>
        <dbReference type="Proteomes" id="UP000076078"/>
    </source>
</evidence>
<gene>
    <name evidence="2" type="ORF">DLAC_08484</name>
</gene>
<protein>
    <recommendedName>
        <fullName evidence="4">Gamma-glutamyltransferase</fullName>
    </recommendedName>
</protein>
<dbReference type="AlphaFoldDB" id="A0A151Z7K7"/>
<accession>A0A151Z7K7</accession>
<dbReference type="GO" id="GO:0036374">
    <property type="term" value="F:glutathione hydrolase activity"/>
    <property type="evidence" value="ECO:0007669"/>
    <property type="project" value="InterPro"/>
</dbReference>
<sequence length="557" mass="61382">MNIITDKYSNASVKFATNGICASSQYLASQVGIDILKKGGNAADASVAMAAILNLTQPCSTGIGGDCFVLYYCNKKKKVFGLNGSGRSPQSLDIELCKERGFTESIPFSSALSVTVPGAAAAWVDTIERFGSGSLKLKDLLQPAIEYAENGVCIQPMTSHWWNLRSDQLEVSKNKGELLNSDGNPPGPGEVFKNVNLANTFRLLGENGKDGFYKGFVAEAIVEVLKELGGVMTMDDLARHYSTFDEPISINYRGYDIVELPPNGQGITALLALNILEGFDIGSMDPKSPEYIHLIIESLRLGFSDSRKYVSDPIFRDIPLQKLLSKEYGKSRRKIINLEKSNESIQHGYPDQESNTVYLSVVDKDGNACSFINSNYKSFGTGIIPKGCGFTLQNRGCNFSLDPTHFNSLERNKRPYHTIIPSMILKNGELYASFGIMGEYMQPQAHVQVVCNLIDHKMDPQTAIDWPRVLIENVDECVKHHTKGNIALEEGFSQDTIDKLIHNYQHHNIRISPLKSHQRMVFGNGQIILKLTSSSNNTKMVLCAGSDSRCDGTASIY</sequence>
<organism evidence="2 3">
    <name type="scientific">Tieghemostelium lacteum</name>
    <name type="common">Slime mold</name>
    <name type="synonym">Dictyostelium lacteum</name>
    <dbReference type="NCBI Taxonomy" id="361077"/>
    <lineage>
        <taxon>Eukaryota</taxon>
        <taxon>Amoebozoa</taxon>
        <taxon>Evosea</taxon>
        <taxon>Eumycetozoa</taxon>
        <taxon>Dictyostelia</taxon>
        <taxon>Dictyosteliales</taxon>
        <taxon>Raperosteliaceae</taxon>
        <taxon>Tieghemostelium</taxon>
    </lineage>
</organism>
<feature type="active site" description="Nucleophile" evidence="1">
    <location>
        <position position="356"/>
    </location>
</feature>
<evidence type="ECO:0000256" key="1">
    <source>
        <dbReference type="PIRSR" id="PIRSR600101-1"/>
    </source>
</evidence>
<dbReference type="EMBL" id="LODT01000037">
    <property type="protein sequence ID" value="KYQ89917.1"/>
    <property type="molecule type" value="Genomic_DNA"/>
</dbReference>
<dbReference type="SUPFAM" id="SSF56235">
    <property type="entry name" value="N-terminal nucleophile aminohydrolases (Ntn hydrolases)"/>
    <property type="match status" value="1"/>
</dbReference>
<dbReference type="Gene3D" id="1.10.246.130">
    <property type="match status" value="1"/>
</dbReference>
<dbReference type="InterPro" id="IPR000101">
    <property type="entry name" value="GGT_peptidase"/>
</dbReference>
<dbReference type="PANTHER" id="PTHR43881:SF1">
    <property type="entry name" value="GAMMA-GLUTAMYLTRANSPEPTIDASE (AFU_ORTHOLOGUE AFUA_4G13580)"/>
    <property type="match status" value="1"/>
</dbReference>
<dbReference type="PRINTS" id="PR01210">
    <property type="entry name" value="GGTRANSPTASE"/>
</dbReference>
<dbReference type="InterPro" id="IPR043137">
    <property type="entry name" value="GGT_ssub_C"/>
</dbReference>
<reference evidence="2 3" key="1">
    <citation type="submission" date="2015-12" db="EMBL/GenBank/DDBJ databases">
        <title>Dictyostelia acquired genes for synthesis and detection of signals that induce cell-type specialization by lateral gene transfer from prokaryotes.</title>
        <authorList>
            <person name="Gloeckner G."/>
            <person name="Schaap P."/>
        </authorList>
    </citation>
    <scope>NUCLEOTIDE SEQUENCE [LARGE SCALE GENOMIC DNA]</scope>
    <source>
        <strain evidence="2 3">TK</strain>
    </source>
</reference>
<dbReference type="PANTHER" id="PTHR43881">
    <property type="entry name" value="GAMMA-GLUTAMYLTRANSPEPTIDASE (AFU_ORTHOLOGUE AFUA_4G13580)"/>
    <property type="match status" value="1"/>
</dbReference>
<keyword evidence="3" id="KW-1185">Reference proteome</keyword>
<comment type="caution">
    <text evidence="2">The sequence shown here is derived from an EMBL/GenBank/DDBJ whole genome shotgun (WGS) entry which is preliminary data.</text>
</comment>
<dbReference type="Proteomes" id="UP000076078">
    <property type="component" value="Unassembled WGS sequence"/>
</dbReference>
<proteinExistence type="predicted"/>
<dbReference type="InParanoid" id="A0A151Z7K7"/>
<dbReference type="InterPro" id="IPR029055">
    <property type="entry name" value="Ntn_hydrolases_N"/>
</dbReference>
<dbReference type="OMA" id="EGNMVSY"/>
<dbReference type="InterPro" id="IPR052896">
    <property type="entry name" value="GGT-like_enzyme"/>
</dbReference>
<dbReference type="STRING" id="361077.A0A151Z7K7"/>
<dbReference type="OrthoDB" id="2015213at2759"/>
<name>A0A151Z7K7_TIELA</name>
<dbReference type="NCBIfam" id="TIGR00066">
    <property type="entry name" value="g_glut_trans"/>
    <property type="match status" value="1"/>
</dbReference>
<dbReference type="GO" id="GO:0006751">
    <property type="term" value="P:glutathione catabolic process"/>
    <property type="evidence" value="ECO:0007669"/>
    <property type="project" value="InterPro"/>
</dbReference>